<name>A0AAV4QVC1_9ARAC</name>
<comment type="caution">
    <text evidence="2">The sequence shown here is derived from an EMBL/GenBank/DDBJ whole genome shotgun (WGS) entry which is preliminary data.</text>
</comment>
<evidence type="ECO:0000313" key="2">
    <source>
        <dbReference type="EMBL" id="GIY12041.1"/>
    </source>
</evidence>
<evidence type="ECO:0000256" key="1">
    <source>
        <dbReference type="SAM" id="MobiDB-lite"/>
    </source>
</evidence>
<evidence type="ECO:0000313" key="3">
    <source>
        <dbReference type="Proteomes" id="UP001054837"/>
    </source>
</evidence>
<keyword evidence="3" id="KW-1185">Reference proteome</keyword>
<accession>A0AAV4QVC1</accession>
<dbReference type="EMBL" id="BPLQ01004987">
    <property type="protein sequence ID" value="GIY12041.1"/>
    <property type="molecule type" value="Genomic_DNA"/>
</dbReference>
<dbReference type="AlphaFoldDB" id="A0AAV4QVC1"/>
<organism evidence="2 3">
    <name type="scientific">Caerostris darwini</name>
    <dbReference type="NCBI Taxonomy" id="1538125"/>
    <lineage>
        <taxon>Eukaryota</taxon>
        <taxon>Metazoa</taxon>
        <taxon>Ecdysozoa</taxon>
        <taxon>Arthropoda</taxon>
        <taxon>Chelicerata</taxon>
        <taxon>Arachnida</taxon>
        <taxon>Araneae</taxon>
        <taxon>Araneomorphae</taxon>
        <taxon>Entelegynae</taxon>
        <taxon>Araneoidea</taxon>
        <taxon>Araneidae</taxon>
        <taxon>Caerostris</taxon>
    </lineage>
</organism>
<feature type="region of interest" description="Disordered" evidence="1">
    <location>
        <begin position="283"/>
        <end position="311"/>
    </location>
</feature>
<proteinExistence type="predicted"/>
<reference evidence="2 3" key="1">
    <citation type="submission" date="2021-06" db="EMBL/GenBank/DDBJ databases">
        <title>Caerostris darwini draft genome.</title>
        <authorList>
            <person name="Kono N."/>
            <person name="Arakawa K."/>
        </authorList>
    </citation>
    <scope>NUCLEOTIDE SEQUENCE [LARGE SCALE GENOMIC DNA]</scope>
</reference>
<gene>
    <name evidence="2" type="primary">AVEN_229924_1</name>
    <name evidence="2" type="ORF">CDAR_449641</name>
</gene>
<sequence>MLAVIKRTTELTTTVIKDVRGNNFLENYWDVESFSTKASFLHDDYDGYRIPVAHHLTTKVPNMYSFLNRKVLSVNHQGNKLTLDQALTPPSAMDPSVTFHRREDKPTDFPLLEVDKRNNEKKHFAQKFKYDPALMLMGLGKRKHDSNSIDHQNITENQKQKSTFNELHNDEKGSLDPVIKYIGLQNKIFSNHSLRSLSKRSIDNHPLMMVMGIRRSLITFGKQNLTEKTEGPDDWMQTISNVSDSTETHSYLLPDEQFTTSDEEDHFKHGEIEKKSFNYKNAEREYPESEIKNNSYEPQAEYKSSEETKQDGNYDPFLSYIGIDEKESNYDPTLKYIDLGEKNSGYHLALKYMGLGKKSSGFDPALKYMGLGKKSSGYDPALRYMGLGKKSSGYDPALKYMGLGKKNSGYDPALRYMGLGKKTQVMILL</sequence>
<dbReference type="Proteomes" id="UP001054837">
    <property type="component" value="Unassembled WGS sequence"/>
</dbReference>
<protein>
    <submittedName>
        <fullName evidence="2">Uncharacterized protein</fullName>
    </submittedName>
</protein>